<accession>A0A4Y7K4R7</accession>
<keyword evidence="6" id="KW-0256">Endoplasmic reticulum</keyword>
<keyword evidence="5" id="KW-0808">Transferase</keyword>
<comment type="catalytic activity">
    <reaction evidence="10">
        <text>an acyl-CoA + a 1,2-diacyl-sn-glycerol = a triacyl-sn-glycerol + CoA</text>
        <dbReference type="Rhea" id="RHEA:10868"/>
        <dbReference type="ChEBI" id="CHEBI:17815"/>
        <dbReference type="ChEBI" id="CHEBI:57287"/>
        <dbReference type="ChEBI" id="CHEBI:58342"/>
        <dbReference type="ChEBI" id="CHEBI:64615"/>
        <dbReference type="EC" id="2.3.1.20"/>
    </reaction>
</comment>
<dbReference type="InterPro" id="IPR009721">
    <property type="entry name" value="O-acyltransferase_WSD1_C"/>
</dbReference>
<feature type="domain" description="O-acyltransferase WSD1 C-terminal" evidence="13">
    <location>
        <begin position="318"/>
        <end position="456"/>
    </location>
</feature>
<dbReference type="AlphaFoldDB" id="A0A4Y7K4R7"/>
<feature type="domain" description="O-acyltransferase WSD1-like N-terminal" evidence="12">
    <location>
        <begin position="113"/>
        <end position="259"/>
    </location>
</feature>
<evidence type="ECO:0000256" key="11">
    <source>
        <dbReference type="SAM" id="MobiDB-lite"/>
    </source>
</evidence>
<dbReference type="PANTHER" id="PTHR31650">
    <property type="entry name" value="O-ACYLTRANSFERASE (WSD1-LIKE) FAMILY PROTEIN"/>
    <property type="match status" value="1"/>
</dbReference>
<protein>
    <submittedName>
        <fullName evidence="14">Uncharacterized protein</fullName>
    </submittedName>
</protein>
<sequence length="676" mass="76060">MEKQEPVTPAGRLFLQEEMNTVINCVIGLKHPIDEYTIKTEMKNSIMLQHARFRSVLVKDKEGREYWETRNGLNIDKHIFLVKDIEKIYGQGDDCKNDDTTLVNSYLADLSVSTPLDISKPLWELHLLKEQKCVILRVHHALGDGISLMSLFLAMCKKVDHPDQLPSIPTSSSKKDNNKSTSKSSMGKKVRKLLMAIWCTMVYAMELLLRTLFVKDAETKLSGGSGVELWPRKAATARFRMDDMKSVKNAMANTTINDVLFGVVSAGLSRYLDYHKPSNSKLQEGLRITGLGMVNLRKQHGLQDMSELVKNKPLSSWWGNKFGFILLPIYHHKNVDNDPLQYVRRAKAMLDKKKLSLEAHFSYTFGNLAAMLLNYRVVCNTSFTISNVVGPQEEIMFGGNPVTSFRVTSTSLPHALTMHMVSYAGNAELQILVAKDIIPDPEFLAKCFEDALLEMKDTINDVLFGVVSAGLSRYLDYHKPSNSKLQEGLRITGLGMVNLRKQPGLQDMSELVKNKPLSSWWGNKFGFILLPIYHHKNVDNDPLQYVRRAKAMLDKKKLSLEAHFSYTFGNLVMSLLGPKAAMLLNYRVVCNTSFTISNVVGPQEEIMFGGNPVTSFRVTSTSLPHALTMHMVSYAGNAELQILVAKDIIPDPEFLSKCFEDALLEMKDVCTASLYT</sequence>
<comment type="catalytic activity">
    <reaction evidence="9">
        <text>a long chain fatty alcohol + a fatty acyl-CoA = a long-chain alcohol wax ester + CoA</text>
        <dbReference type="Rhea" id="RHEA:38443"/>
        <dbReference type="ChEBI" id="CHEBI:17135"/>
        <dbReference type="ChEBI" id="CHEBI:57287"/>
        <dbReference type="ChEBI" id="CHEBI:77636"/>
        <dbReference type="ChEBI" id="CHEBI:235323"/>
        <dbReference type="EC" id="2.3.1.75"/>
    </reaction>
</comment>
<evidence type="ECO:0000256" key="5">
    <source>
        <dbReference type="ARBA" id="ARBA00022679"/>
    </source>
</evidence>
<evidence type="ECO:0000313" key="14">
    <source>
        <dbReference type="EMBL" id="RZC67332.1"/>
    </source>
</evidence>
<keyword evidence="7" id="KW-0012">Acyltransferase</keyword>
<evidence type="ECO:0000313" key="15">
    <source>
        <dbReference type="Proteomes" id="UP000316621"/>
    </source>
</evidence>
<comment type="pathway">
    <text evidence="3">Glycerolipid metabolism; triacylglycerol biosynthesis.</text>
</comment>
<dbReference type="InterPro" id="IPR045034">
    <property type="entry name" value="O-acyltransferase_WSD1-like"/>
</dbReference>
<evidence type="ECO:0000256" key="1">
    <source>
        <dbReference type="ARBA" id="ARBA00004162"/>
    </source>
</evidence>
<evidence type="ECO:0000259" key="13">
    <source>
        <dbReference type="Pfam" id="PF06974"/>
    </source>
</evidence>
<comment type="similarity">
    <text evidence="8">In the N-terminal section; belongs to the long-chain O-acyltransferase family.</text>
</comment>
<dbReference type="GO" id="GO:0019432">
    <property type="term" value="P:triglyceride biosynthetic process"/>
    <property type="evidence" value="ECO:0007669"/>
    <property type="project" value="UniProtKB-UniPathway"/>
</dbReference>
<dbReference type="Proteomes" id="UP000316621">
    <property type="component" value="Chromosome 6"/>
</dbReference>
<evidence type="ECO:0000256" key="2">
    <source>
        <dbReference type="ARBA" id="ARBA00004586"/>
    </source>
</evidence>
<evidence type="ECO:0000256" key="9">
    <source>
        <dbReference type="ARBA" id="ARBA00047604"/>
    </source>
</evidence>
<comment type="subcellular location">
    <subcellularLocation>
        <location evidence="1">Cell membrane</location>
        <topology evidence="1">Single-pass membrane protein</topology>
    </subcellularLocation>
    <subcellularLocation>
        <location evidence="2">Endoplasmic reticulum membrane</location>
    </subcellularLocation>
</comment>
<evidence type="ECO:0000256" key="10">
    <source>
        <dbReference type="ARBA" id="ARBA00048109"/>
    </source>
</evidence>
<dbReference type="PANTHER" id="PTHR31650:SF41">
    <property type="entry name" value="O-ACYLTRANSFERASE WSD1-LIKE ISOFORM X1"/>
    <property type="match status" value="1"/>
</dbReference>
<evidence type="ECO:0000256" key="4">
    <source>
        <dbReference type="ARBA" id="ARBA00005189"/>
    </source>
</evidence>
<organism evidence="14 15">
    <name type="scientific">Papaver somniferum</name>
    <name type="common">Opium poppy</name>
    <dbReference type="NCBI Taxonomy" id="3469"/>
    <lineage>
        <taxon>Eukaryota</taxon>
        <taxon>Viridiplantae</taxon>
        <taxon>Streptophyta</taxon>
        <taxon>Embryophyta</taxon>
        <taxon>Tracheophyta</taxon>
        <taxon>Spermatophyta</taxon>
        <taxon>Magnoliopsida</taxon>
        <taxon>Ranunculales</taxon>
        <taxon>Papaveraceae</taxon>
        <taxon>Papaveroideae</taxon>
        <taxon>Papaver</taxon>
    </lineage>
</organism>
<evidence type="ECO:0000256" key="3">
    <source>
        <dbReference type="ARBA" id="ARBA00004771"/>
    </source>
</evidence>
<keyword evidence="15" id="KW-1185">Reference proteome</keyword>
<reference evidence="14 15" key="1">
    <citation type="journal article" date="2018" name="Science">
        <title>The opium poppy genome and morphinan production.</title>
        <authorList>
            <person name="Guo L."/>
            <person name="Winzer T."/>
            <person name="Yang X."/>
            <person name="Li Y."/>
            <person name="Ning Z."/>
            <person name="He Z."/>
            <person name="Teodor R."/>
            <person name="Lu Y."/>
            <person name="Bowser T.A."/>
            <person name="Graham I.A."/>
            <person name="Ye K."/>
        </authorList>
    </citation>
    <scope>NUCLEOTIDE SEQUENCE [LARGE SCALE GENOMIC DNA]</scope>
    <source>
        <strain evidence="15">cv. HN1</strain>
        <tissue evidence="14">Leaves</tissue>
    </source>
</reference>
<feature type="region of interest" description="Disordered" evidence="11">
    <location>
        <begin position="165"/>
        <end position="185"/>
    </location>
</feature>
<dbReference type="InterPro" id="IPR004255">
    <property type="entry name" value="O-acyltransferase_WSD1_N"/>
</dbReference>
<evidence type="ECO:0000256" key="6">
    <source>
        <dbReference type="ARBA" id="ARBA00022824"/>
    </source>
</evidence>
<gene>
    <name evidence="14" type="ORF">C5167_011033</name>
</gene>
<evidence type="ECO:0000256" key="8">
    <source>
        <dbReference type="ARBA" id="ARBA00024360"/>
    </source>
</evidence>
<feature type="domain" description="O-acyltransferase WSD1 C-terminal" evidence="13">
    <location>
        <begin position="521"/>
        <end position="667"/>
    </location>
</feature>
<dbReference type="Pfam" id="PF06974">
    <property type="entry name" value="WS_DGAT_C"/>
    <property type="match status" value="2"/>
</dbReference>
<evidence type="ECO:0000259" key="12">
    <source>
        <dbReference type="Pfam" id="PF03007"/>
    </source>
</evidence>
<dbReference type="EMBL" id="CM010720">
    <property type="protein sequence ID" value="RZC67332.1"/>
    <property type="molecule type" value="Genomic_DNA"/>
</dbReference>
<dbReference type="GO" id="GO:0005789">
    <property type="term" value="C:endoplasmic reticulum membrane"/>
    <property type="evidence" value="ECO:0007669"/>
    <property type="project" value="UniProtKB-SubCell"/>
</dbReference>
<dbReference type="OMA" id="LLMAIWC"/>
<dbReference type="Gramene" id="RZC67332">
    <property type="protein sequence ID" value="RZC67332"/>
    <property type="gene ID" value="C5167_011033"/>
</dbReference>
<dbReference type="GO" id="GO:0047196">
    <property type="term" value="F:long-chain-alcohol O-fatty-acyltransferase activity"/>
    <property type="evidence" value="ECO:0007669"/>
    <property type="project" value="UniProtKB-EC"/>
</dbReference>
<dbReference type="Pfam" id="PF03007">
    <property type="entry name" value="WS_DGAT_cat"/>
    <property type="match status" value="1"/>
</dbReference>
<dbReference type="UniPathway" id="UPA00282"/>
<comment type="pathway">
    <text evidence="4">Lipid metabolism.</text>
</comment>
<name>A0A4Y7K4R7_PAPSO</name>
<dbReference type="STRING" id="3469.A0A4Y7K4R7"/>
<evidence type="ECO:0000256" key="7">
    <source>
        <dbReference type="ARBA" id="ARBA00023315"/>
    </source>
</evidence>
<proteinExistence type="inferred from homology"/>
<dbReference type="GO" id="GO:0004144">
    <property type="term" value="F:diacylglycerol O-acyltransferase activity"/>
    <property type="evidence" value="ECO:0007669"/>
    <property type="project" value="UniProtKB-EC"/>
</dbReference>
<dbReference type="GO" id="GO:0005886">
    <property type="term" value="C:plasma membrane"/>
    <property type="evidence" value="ECO:0007669"/>
    <property type="project" value="UniProtKB-SubCell"/>
</dbReference>